<evidence type="ECO:0000313" key="2">
    <source>
        <dbReference type="EMBL" id="GKU90722.1"/>
    </source>
</evidence>
<dbReference type="EMBL" id="BPVZ01000004">
    <property type="protein sequence ID" value="GKU90722.1"/>
    <property type="molecule type" value="Genomic_DNA"/>
</dbReference>
<dbReference type="Proteomes" id="UP001054252">
    <property type="component" value="Unassembled WGS sequence"/>
</dbReference>
<feature type="region of interest" description="Disordered" evidence="1">
    <location>
        <begin position="19"/>
        <end position="41"/>
    </location>
</feature>
<gene>
    <name evidence="2" type="ORF">SLEP1_g4682</name>
</gene>
<reference evidence="2 3" key="1">
    <citation type="journal article" date="2021" name="Commun. Biol.">
        <title>The genome of Shorea leprosula (Dipterocarpaceae) highlights the ecological relevance of drought in aseasonal tropical rainforests.</title>
        <authorList>
            <person name="Ng K.K.S."/>
            <person name="Kobayashi M.J."/>
            <person name="Fawcett J.A."/>
            <person name="Hatakeyama M."/>
            <person name="Paape T."/>
            <person name="Ng C.H."/>
            <person name="Ang C.C."/>
            <person name="Tnah L.H."/>
            <person name="Lee C.T."/>
            <person name="Nishiyama T."/>
            <person name="Sese J."/>
            <person name="O'Brien M.J."/>
            <person name="Copetti D."/>
            <person name="Mohd Noor M.I."/>
            <person name="Ong R.C."/>
            <person name="Putra M."/>
            <person name="Sireger I.Z."/>
            <person name="Indrioko S."/>
            <person name="Kosugi Y."/>
            <person name="Izuno A."/>
            <person name="Isagi Y."/>
            <person name="Lee S.L."/>
            <person name="Shimizu K.K."/>
        </authorList>
    </citation>
    <scope>NUCLEOTIDE SEQUENCE [LARGE SCALE GENOMIC DNA]</scope>
    <source>
        <strain evidence="2">214</strain>
    </source>
</reference>
<keyword evidence="3" id="KW-1185">Reference proteome</keyword>
<evidence type="ECO:0000313" key="3">
    <source>
        <dbReference type="Proteomes" id="UP001054252"/>
    </source>
</evidence>
<sequence length="41" mass="4541">MDRSFFKVVNLNGEDSTMLRRETSSSCWAENGRGGGGDEED</sequence>
<organism evidence="2 3">
    <name type="scientific">Rubroshorea leprosula</name>
    <dbReference type="NCBI Taxonomy" id="152421"/>
    <lineage>
        <taxon>Eukaryota</taxon>
        <taxon>Viridiplantae</taxon>
        <taxon>Streptophyta</taxon>
        <taxon>Embryophyta</taxon>
        <taxon>Tracheophyta</taxon>
        <taxon>Spermatophyta</taxon>
        <taxon>Magnoliopsida</taxon>
        <taxon>eudicotyledons</taxon>
        <taxon>Gunneridae</taxon>
        <taxon>Pentapetalae</taxon>
        <taxon>rosids</taxon>
        <taxon>malvids</taxon>
        <taxon>Malvales</taxon>
        <taxon>Dipterocarpaceae</taxon>
        <taxon>Rubroshorea</taxon>
    </lineage>
</organism>
<protein>
    <submittedName>
        <fullName evidence="2">Uncharacterized protein</fullName>
    </submittedName>
</protein>
<dbReference type="AlphaFoldDB" id="A0AAV5HYD5"/>
<comment type="caution">
    <text evidence="2">The sequence shown here is derived from an EMBL/GenBank/DDBJ whole genome shotgun (WGS) entry which is preliminary data.</text>
</comment>
<evidence type="ECO:0000256" key="1">
    <source>
        <dbReference type="SAM" id="MobiDB-lite"/>
    </source>
</evidence>
<name>A0AAV5HYD5_9ROSI</name>
<proteinExistence type="predicted"/>
<accession>A0AAV5HYD5</accession>